<dbReference type="GO" id="GO:0003677">
    <property type="term" value="F:DNA binding"/>
    <property type="evidence" value="ECO:0007669"/>
    <property type="project" value="UniProtKB-KW"/>
</dbReference>
<gene>
    <name evidence="4" type="ORF">DLM85_08340</name>
</gene>
<accession>A0A328BL17</accession>
<dbReference type="GO" id="GO:0000156">
    <property type="term" value="F:phosphorelay response regulator activity"/>
    <property type="evidence" value="ECO:0007669"/>
    <property type="project" value="InterPro"/>
</dbReference>
<dbReference type="InterPro" id="IPR046947">
    <property type="entry name" value="LytR-like"/>
</dbReference>
<dbReference type="OrthoDB" id="1646880at2"/>
<dbReference type="SUPFAM" id="SSF52172">
    <property type="entry name" value="CheY-like"/>
    <property type="match status" value="1"/>
</dbReference>
<dbReference type="RefSeq" id="WP_111477653.1">
    <property type="nucleotide sequence ID" value="NZ_QHKM01000002.1"/>
</dbReference>
<dbReference type="InterPro" id="IPR007492">
    <property type="entry name" value="LytTR_DNA-bd_dom"/>
</dbReference>
<dbReference type="Pfam" id="PF00072">
    <property type="entry name" value="Response_reg"/>
    <property type="match status" value="1"/>
</dbReference>
<keyword evidence="4" id="KW-0238">DNA-binding</keyword>
<keyword evidence="5" id="KW-1185">Reference proteome</keyword>
<dbReference type="PROSITE" id="PS50930">
    <property type="entry name" value="HTH_LYTTR"/>
    <property type="match status" value="1"/>
</dbReference>
<evidence type="ECO:0000259" key="2">
    <source>
        <dbReference type="PROSITE" id="PS50110"/>
    </source>
</evidence>
<feature type="domain" description="HTH LytTR-type" evidence="3">
    <location>
        <begin position="146"/>
        <end position="252"/>
    </location>
</feature>
<dbReference type="PANTHER" id="PTHR37299:SF1">
    <property type="entry name" value="STAGE 0 SPORULATION PROTEIN A HOMOLOG"/>
    <property type="match status" value="1"/>
</dbReference>
<dbReference type="InterPro" id="IPR011006">
    <property type="entry name" value="CheY-like_superfamily"/>
</dbReference>
<dbReference type="PANTHER" id="PTHR37299">
    <property type="entry name" value="TRANSCRIPTIONAL REGULATOR-RELATED"/>
    <property type="match status" value="1"/>
</dbReference>
<dbReference type="Gene3D" id="3.40.50.2300">
    <property type="match status" value="1"/>
</dbReference>
<organism evidence="4 5">
    <name type="scientific">Hymenobacter edaphi</name>
    <dbReference type="NCBI Taxonomy" id="2211146"/>
    <lineage>
        <taxon>Bacteria</taxon>
        <taxon>Pseudomonadati</taxon>
        <taxon>Bacteroidota</taxon>
        <taxon>Cytophagia</taxon>
        <taxon>Cytophagales</taxon>
        <taxon>Hymenobacteraceae</taxon>
        <taxon>Hymenobacter</taxon>
    </lineage>
</organism>
<evidence type="ECO:0000313" key="4">
    <source>
        <dbReference type="EMBL" id="RAK68040.1"/>
    </source>
</evidence>
<dbReference type="EMBL" id="QHKM01000002">
    <property type="protein sequence ID" value="RAK68040.1"/>
    <property type="molecule type" value="Genomic_DNA"/>
</dbReference>
<dbReference type="AlphaFoldDB" id="A0A328BL17"/>
<dbReference type="PROSITE" id="PS50110">
    <property type="entry name" value="RESPONSE_REGULATORY"/>
    <property type="match status" value="1"/>
</dbReference>
<feature type="modified residue" description="4-aspartylphosphate" evidence="1">
    <location>
        <position position="54"/>
    </location>
</feature>
<dbReference type="Proteomes" id="UP000248553">
    <property type="component" value="Unassembled WGS sequence"/>
</dbReference>
<protein>
    <submittedName>
        <fullName evidence="4">DNA-binding response regulator</fullName>
    </submittedName>
</protein>
<sequence>MQAILIDDEPLALRRLTSLLSHYPADVQVVGQAANGAEGLTLVRALRPDVVFLDIEMPLLNGFELLSQLEELPSVVFTTAYDHYAVQAFEECSIDYLLKPIEPARLAKTIARLRQLRPARSTAGLNLDDLGQLLQQLKPRETLRSLSVKSGEKILLLSMNDISYFESQERYVFVRTVEGQQYLSSYTIAALEEKLPEQFVRISRSCIVNTHHISNLQRYFGGKFLVTLTDRAASCLETGLAYGGNLKRLIEL</sequence>
<dbReference type="InterPro" id="IPR001789">
    <property type="entry name" value="Sig_transdc_resp-reg_receiver"/>
</dbReference>
<evidence type="ECO:0000256" key="1">
    <source>
        <dbReference type="PROSITE-ProRule" id="PRU00169"/>
    </source>
</evidence>
<comment type="caution">
    <text evidence="4">The sequence shown here is derived from an EMBL/GenBank/DDBJ whole genome shotgun (WGS) entry which is preliminary data.</text>
</comment>
<dbReference type="SMART" id="SM00448">
    <property type="entry name" value="REC"/>
    <property type="match status" value="1"/>
</dbReference>
<proteinExistence type="predicted"/>
<evidence type="ECO:0000313" key="5">
    <source>
        <dbReference type="Proteomes" id="UP000248553"/>
    </source>
</evidence>
<name>A0A328BL17_9BACT</name>
<dbReference type="Pfam" id="PF04397">
    <property type="entry name" value="LytTR"/>
    <property type="match status" value="1"/>
</dbReference>
<dbReference type="SMART" id="SM00850">
    <property type="entry name" value="LytTR"/>
    <property type="match status" value="1"/>
</dbReference>
<dbReference type="Gene3D" id="2.40.50.1020">
    <property type="entry name" value="LytTr DNA-binding domain"/>
    <property type="match status" value="1"/>
</dbReference>
<evidence type="ECO:0000259" key="3">
    <source>
        <dbReference type="PROSITE" id="PS50930"/>
    </source>
</evidence>
<keyword evidence="1" id="KW-0597">Phosphoprotein</keyword>
<reference evidence="5" key="1">
    <citation type="submission" date="2018-05" db="EMBL/GenBank/DDBJ databases">
        <authorList>
            <person name="Nie L."/>
        </authorList>
    </citation>
    <scope>NUCLEOTIDE SEQUENCE [LARGE SCALE GENOMIC DNA]</scope>
    <source>
        <strain evidence="5">NL</strain>
    </source>
</reference>
<feature type="domain" description="Response regulatory" evidence="2">
    <location>
        <begin position="2"/>
        <end position="114"/>
    </location>
</feature>